<dbReference type="InterPro" id="IPR042503">
    <property type="entry name" value="Regulatory_protein_E2_N_1"/>
</dbReference>
<feature type="domain" description="Papillomavirus E2 C-terminal" evidence="15">
    <location>
        <begin position="353"/>
        <end position="426"/>
    </location>
</feature>
<dbReference type="InterPro" id="IPR012677">
    <property type="entry name" value="Nucleotide-bd_a/b_plait_sf"/>
</dbReference>
<keyword evidence="17" id="KW-1185">Reference proteome</keyword>
<evidence type="ECO:0000313" key="16">
    <source>
        <dbReference type="EMBL" id="ANZ90241.1"/>
    </source>
</evidence>
<dbReference type="GeneID" id="28544385"/>
<proteinExistence type="inferred from homology"/>
<feature type="compositionally biased region" description="Low complexity" evidence="13">
    <location>
        <begin position="198"/>
        <end position="208"/>
    </location>
</feature>
<dbReference type="GO" id="GO:0003700">
    <property type="term" value="F:DNA-binding transcription factor activity"/>
    <property type="evidence" value="ECO:0007669"/>
    <property type="project" value="UniProtKB-UniRule"/>
</dbReference>
<dbReference type="InterPro" id="IPR035975">
    <property type="entry name" value="E2/EBNA1_C_sf"/>
</dbReference>
<dbReference type="InterPro" id="IPR001866">
    <property type="entry name" value="PPV_E2_N"/>
</dbReference>
<comment type="subunit">
    <text evidence="12">Binds DNA as homodimer. Interacts with protein E1; this interaction greatly increases E1 DNA-binding activity. Interacts with protein L1; this interaction enhances E2-dependent replication and transcription activation. Interacts with protein L2; this interaction inhibits E2 transcriptional activity but not DNA replication function E2. Interacts with protein E7; this interaction inhibits E7 oncogenic activity. Interacts with host TAF1; this interaction modulates E2-dependent transcriptional regulation. Interacts with host BRD4; this interaction mediates E2 transcriptional activation function. Additionally, the interaction with host BRD4 on mitotic chromosomes mediates tethering of the viral genome. Interacts with host TOPBP1; this interaction is required for optimal viral DNA replication.</text>
</comment>
<evidence type="ECO:0000256" key="1">
    <source>
        <dbReference type="ARBA" id="ARBA00004147"/>
    </source>
</evidence>
<dbReference type="GO" id="GO:0006351">
    <property type="term" value="P:DNA-templated transcription"/>
    <property type="evidence" value="ECO:0007669"/>
    <property type="project" value="UniProtKB-UniRule"/>
</dbReference>
<evidence type="ECO:0000256" key="7">
    <source>
        <dbReference type="ARBA" id="ARBA00022705"/>
    </source>
</evidence>
<dbReference type="InterPro" id="IPR036050">
    <property type="entry name" value="Regulatory_protein_E2_N"/>
</dbReference>
<feature type="region of interest" description="Disordered" evidence="13">
    <location>
        <begin position="198"/>
        <end position="340"/>
    </location>
</feature>
<keyword evidence="10 12" id="KW-0010">Activator</keyword>
<dbReference type="KEGG" id="vg:28544385"/>
<keyword evidence="4 12" id="KW-0244">Early protein</keyword>
<keyword evidence="7 12" id="KW-0235">DNA replication</keyword>
<dbReference type="RefSeq" id="YP_009272590.1">
    <property type="nucleotide sequence ID" value="NC_030797.1"/>
</dbReference>
<name>A0A1B2K1Z9_9PAPI</name>
<dbReference type="Gene3D" id="1.10.287.30">
    <property type="entry name" value="E2 (early) protein, N terminal domain, subdomain 1"/>
    <property type="match status" value="1"/>
</dbReference>
<feature type="compositionally biased region" description="Basic and acidic residues" evidence="13">
    <location>
        <begin position="303"/>
        <end position="316"/>
    </location>
</feature>
<evidence type="ECO:0000256" key="5">
    <source>
        <dbReference type="ARBA" id="ARBA00022553"/>
    </source>
</evidence>
<comment type="PTM">
    <text evidence="12">Phosphorylated.</text>
</comment>
<keyword evidence="9 12" id="KW-0238">DNA-binding</keyword>
<feature type="domain" description="Papillomavirus E2 N-terminal" evidence="14">
    <location>
        <begin position="1"/>
        <end position="199"/>
    </location>
</feature>
<protein>
    <recommendedName>
        <fullName evidence="12">Regulatory protein E2</fullName>
    </recommendedName>
</protein>
<dbReference type="HAMAP" id="MF_04001">
    <property type="entry name" value="PPV_E2"/>
    <property type="match status" value="1"/>
</dbReference>
<keyword evidence="6 12" id="KW-1048">Host nucleus</keyword>
<dbReference type="EMBL" id="KU519392">
    <property type="protein sequence ID" value="ANZ90241.1"/>
    <property type="molecule type" value="Genomic_DNA"/>
</dbReference>
<comment type="similarity">
    <text evidence="2">Belongs to the papillomaviridae E8^E2C protein family.</text>
</comment>
<dbReference type="GO" id="GO:0042025">
    <property type="term" value="C:host cell nucleus"/>
    <property type="evidence" value="ECO:0007669"/>
    <property type="project" value="UniProtKB-SubCell"/>
</dbReference>
<comment type="function">
    <text evidence="12">Plays a role in the initiation of viral DNA replication. A dimer of E2 interacts with a dimer of E1 in order to improve specificity of E1 DNA binding activity. Once the complex recognizes and binds DNA at specific sites, the E2 dimer is removed from DNA. E2 also regulates viral transcription through binding to the E2RE response element (5'-ACCNNNNNNGGT-3') present in multiple copies in the regulatory regions of the viral genome. Activates or represses transcription depending on E2RE's position with regards to proximal promoter elements including the TATA-box. Repression occurs by sterically hindering the assembly of the transcription initiation complex.</text>
</comment>
<dbReference type="GO" id="GO:0006275">
    <property type="term" value="P:regulation of DNA replication"/>
    <property type="evidence" value="ECO:0007669"/>
    <property type="project" value="UniProtKB-UniRule"/>
</dbReference>
<dbReference type="Pfam" id="PF00508">
    <property type="entry name" value="PPV_E2_N"/>
    <property type="match status" value="1"/>
</dbReference>
<dbReference type="Gene3D" id="3.30.70.330">
    <property type="match status" value="1"/>
</dbReference>
<evidence type="ECO:0000256" key="3">
    <source>
        <dbReference type="ARBA" id="ARBA00022491"/>
    </source>
</evidence>
<dbReference type="InterPro" id="IPR000427">
    <property type="entry name" value="Papillomavirus_E2_C"/>
</dbReference>
<dbReference type="InterPro" id="IPR042504">
    <property type="entry name" value="Regulatory_protein_E2_N_2"/>
</dbReference>
<reference evidence="16 17" key="1">
    <citation type="submission" date="2016-01" db="EMBL/GenBank/DDBJ databases">
        <title>How many papillomavirus species can be undetected in fibropapillomas?</title>
        <authorList>
            <person name="Daudt C."/>
            <person name="Chaves da Silva F.R."/>
            <person name="Streck A.F."/>
            <person name="Weber M.N."/>
            <person name="Cibulski S.P."/>
            <person name="Canal C.W."/>
        </authorList>
    </citation>
    <scope>NUCLEOTIDE SEQUENCE [LARGE SCALE GENOMIC DNA]</scope>
</reference>
<gene>
    <name evidence="12 16" type="primary">E2</name>
</gene>
<comment type="caution">
    <text evidence="12">Lacks conserved residue(s) required for the propagation of feature annotation.</text>
</comment>
<evidence type="ECO:0000256" key="12">
    <source>
        <dbReference type="HAMAP-Rule" id="MF_04001"/>
    </source>
</evidence>
<evidence type="ECO:0000256" key="11">
    <source>
        <dbReference type="ARBA" id="ARBA00023163"/>
    </source>
</evidence>
<comment type="subcellular location">
    <subcellularLocation>
        <location evidence="1 12">Host nucleus</location>
    </subcellularLocation>
</comment>
<organism evidence="16 17">
    <name type="scientific">Bos taurus papillomavirus 17</name>
    <dbReference type="NCBI Taxonomy" id="1887215"/>
    <lineage>
        <taxon>Viruses</taxon>
        <taxon>Monodnaviria</taxon>
        <taxon>Shotokuvirae</taxon>
        <taxon>Cossaviricota</taxon>
        <taxon>Papovaviricetes</taxon>
        <taxon>Zurhausenvirales</taxon>
        <taxon>Papillomaviridae</taxon>
        <taxon>Firstpapillomavirinae</taxon>
        <taxon>Xipapillomavirus</taxon>
        <taxon>Xipapillomavirus 4</taxon>
    </lineage>
</organism>
<keyword evidence="3 12" id="KW-0678">Repressor</keyword>
<evidence type="ECO:0000259" key="14">
    <source>
        <dbReference type="Pfam" id="PF00508"/>
    </source>
</evidence>
<dbReference type="GO" id="GO:0003677">
    <property type="term" value="F:DNA binding"/>
    <property type="evidence" value="ECO:0007669"/>
    <property type="project" value="UniProtKB-UniRule"/>
</dbReference>
<dbReference type="Gene3D" id="2.170.200.10">
    <property type="entry name" value="Papillomavirus E2 early protein domain"/>
    <property type="match status" value="1"/>
</dbReference>
<dbReference type="OrthoDB" id="15886at10239"/>
<evidence type="ECO:0000256" key="6">
    <source>
        <dbReference type="ARBA" id="ARBA00022562"/>
    </source>
</evidence>
<sequence>MTSLQDRFDAVQSALMDIYETAEQTIETQIKHWELIRRENVLLYSARQHNLSRLGFRPVPPLKVSENKAKEAIGISLYLQSLKNSPFGTERWTLQDTSSENFNNSPSGTFKKNPRLATVVYDNNPMNAMEYPVWGNIYLLSDDDVWHKYVSSVDYDGVFYTDEHGNKVYYVQFADDAQMFSKLGQWEVTFANTVFSAPVTSSQSSSRPPGGPDTSQRENTQGSSPSSSTAHRPESQSSWRSASRGSPETSEGRQSRNRHRHSRSRTRSRSRSRESEPNSVRSRSYRSRSRSRESRSSSAGGDRLSDRGRGRQRPEPGGRTPPAPWEVGQRSRTPSRKSQTRLEQLISEARDPPIILVRGPQNTLKCWRNRSKHRWSGYFQSMSTTFNWICSTSHQRASGSRMLISFNSVQQRELFLKHVKFPKNTTHVFGFIDGL</sequence>
<feature type="compositionally biased region" description="Low complexity" evidence="13">
    <location>
        <begin position="235"/>
        <end position="246"/>
    </location>
</feature>
<keyword evidence="11 12" id="KW-0804">Transcription</keyword>
<dbReference type="Proteomes" id="UP000123590">
    <property type="component" value="Segment"/>
</dbReference>
<dbReference type="GO" id="GO:0000166">
    <property type="term" value="F:nucleotide binding"/>
    <property type="evidence" value="ECO:0007669"/>
    <property type="project" value="UniProtKB-UniRule"/>
</dbReference>
<keyword evidence="8 12" id="KW-0805">Transcription regulation</keyword>
<feature type="region of interest" description="DNA-binding domain" evidence="12">
    <location>
        <begin position="351"/>
        <end position="435"/>
    </location>
</feature>
<evidence type="ECO:0000256" key="8">
    <source>
        <dbReference type="ARBA" id="ARBA00023015"/>
    </source>
</evidence>
<evidence type="ECO:0000256" key="2">
    <source>
        <dbReference type="ARBA" id="ARBA00007794"/>
    </source>
</evidence>
<dbReference type="InterPro" id="IPR033668">
    <property type="entry name" value="Reg_prot_E2"/>
</dbReference>
<evidence type="ECO:0000256" key="4">
    <source>
        <dbReference type="ARBA" id="ARBA00022518"/>
    </source>
</evidence>
<feature type="compositionally biased region" description="Polar residues" evidence="13">
    <location>
        <begin position="213"/>
        <end position="230"/>
    </location>
</feature>
<evidence type="ECO:0000256" key="13">
    <source>
        <dbReference type="SAM" id="MobiDB-lite"/>
    </source>
</evidence>
<dbReference type="SUPFAM" id="SSF54957">
    <property type="entry name" value="Viral DNA-binding domain"/>
    <property type="match status" value="1"/>
</dbReference>
<feature type="compositionally biased region" description="Basic residues" evidence="13">
    <location>
        <begin position="255"/>
        <end position="270"/>
    </location>
</feature>
<comment type="similarity">
    <text evidence="12">Belongs to the papillomaviridae E2 protein family.</text>
</comment>
<keyword evidence="5 12" id="KW-0597">Phosphoprotein</keyword>
<dbReference type="GO" id="GO:0039693">
    <property type="term" value="P:viral DNA genome replication"/>
    <property type="evidence" value="ECO:0007669"/>
    <property type="project" value="UniProtKB-UniRule"/>
</dbReference>
<accession>A0A1B2K1Z9</accession>
<evidence type="ECO:0000259" key="15">
    <source>
        <dbReference type="Pfam" id="PF00511"/>
    </source>
</evidence>
<evidence type="ECO:0000256" key="10">
    <source>
        <dbReference type="ARBA" id="ARBA00023159"/>
    </source>
</evidence>
<evidence type="ECO:0000256" key="9">
    <source>
        <dbReference type="ARBA" id="ARBA00023125"/>
    </source>
</evidence>
<dbReference type="GO" id="GO:0006260">
    <property type="term" value="P:DNA replication"/>
    <property type="evidence" value="ECO:0007669"/>
    <property type="project" value="UniProtKB-KW"/>
</dbReference>
<dbReference type="Pfam" id="PF00511">
    <property type="entry name" value="PPV_E2_C"/>
    <property type="match status" value="1"/>
</dbReference>
<evidence type="ECO:0000313" key="17">
    <source>
        <dbReference type="Proteomes" id="UP000123590"/>
    </source>
</evidence>
<dbReference type="SUPFAM" id="SSF51332">
    <property type="entry name" value="E2 regulatory, transactivation domain"/>
    <property type="match status" value="1"/>
</dbReference>